<evidence type="ECO:0000259" key="2">
    <source>
        <dbReference type="Pfam" id="PF25534"/>
    </source>
</evidence>
<keyword evidence="4" id="KW-1185">Reference proteome</keyword>
<gene>
    <name evidence="3" type="ORF">JMJ35_003140</name>
</gene>
<dbReference type="Pfam" id="PF25534">
    <property type="entry name" value="DUF7918"/>
    <property type="match status" value="1"/>
</dbReference>
<dbReference type="EMBL" id="JAFEKC020000005">
    <property type="protein sequence ID" value="KAK0514523.1"/>
    <property type="molecule type" value="Genomic_DNA"/>
</dbReference>
<dbReference type="Proteomes" id="UP001166286">
    <property type="component" value="Unassembled WGS sequence"/>
</dbReference>
<evidence type="ECO:0000256" key="1">
    <source>
        <dbReference type="SAM" id="MobiDB-lite"/>
    </source>
</evidence>
<reference evidence="3" key="1">
    <citation type="submission" date="2023-03" db="EMBL/GenBank/DDBJ databases">
        <title>Complete genome of Cladonia borealis.</title>
        <authorList>
            <person name="Park H."/>
        </authorList>
    </citation>
    <scope>NUCLEOTIDE SEQUENCE</scope>
    <source>
        <strain evidence="3">ANT050790</strain>
    </source>
</reference>
<dbReference type="AlphaFoldDB" id="A0AA39R741"/>
<evidence type="ECO:0000313" key="3">
    <source>
        <dbReference type="EMBL" id="KAK0514523.1"/>
    </source>
</evidence>
<protein>
    <recommendedName>
        <fullName evidence="2">DUF7918 domain-containing protein</fullName>
    </recommendedName>
</protein>
<proteinExistence type="predicted"/>
<organism evidence="3 4">
    <name type="scientific">Cladonia borealis</name>
    <dbReference type="NCBI Taxonomy" id="184061"/>
    <lineage>
        <taxon>Eukaryota</taxon>
        <taxon>Fungi</taxon>
        <taxon>Dikarya</taxon>
        <taxon>Ascomycota</taxon>
        <taxon>Pezizomycotina</taxon>
        <taxon>Lecanoromycetes</taxon>
        <taxon>OSLEUM clade</taxon>
        <taxon>Lecanoromycetidae</taxon>
        <taxon>Lecanorales</taxon>
        <taxon>Lecanorineae</taxon>
        <taxon>Cladoniaceae</taxon>
        <taxon>Cladonia</taxon>
    </lineage>
</organism>
<accession>A0AA39R741</accession>
<comment type="caution">
    <text evidence="3">The sequence shown here is derived from an EMBL/GenBank/DDBJ whole genome shotgun (WGS) entry which is preliminary data.</text>
</comment>
<sequence>MAILKEIEVVIRVNGQELKEYDDEDASNDNESSVSKYVEATSGAQFQIATTAPRSYQFSSDALLMKIYVDGVYVEGSLLRKKDAGWTRGWDQYHDGPRRFDGDRWEVKPFKFMEIKAVENELQTPDDTSKYSHIKDLGTINIEFCRRMVLGKGAPRIWKYDKDIGGASALTEKQLKGKSLTHGVAFGDVRKIADCATYETRPVDGKDSPVAKFIFKYCSRKALQDLLLIPRTPSPPLEPTPLPLEERNMDELSPEEIRELGRRQQARYRMERDAIKNETGTKREETKAEHGMKREYDEEYDELMRSAITKKVKIRAFEHGETVELD</sequence>
<evidence type="ECO:0000313" key="4">
    <source>
        <dbReference type="Proteomes" id="UP001166286"/>
    </source>
</evidence>
<dbReference type="PANTHER" id="PTHR36223">
    <property type="entry name" value="BETA-LACTAMASE-TYPE TRANSPEPTIDASE FOLD DOMAIN CONTAINING PROTEIN"/>
    <property type="match status" value="1"/>
</dbReference>
<dbReference type="PANTHER" id="PTHR36223:SF1">
    <property type="entry name" value="TRANSCRIPTION ELONGATION FACTOR EAF N-TERMINAL DOMAIN-CONTAINING PROTEIN"/>
    <property type="match status" value="1"/>
</dbReference>
<feature type="region of interest" description="Disordered" evidence="1">
    <location>
        <begin position="272"/>
        <end position="293"/>
    </location>
</feature>
<feature type="domain" description="DUF7918" evidence="2">
    <location>
        <begin position="7"/>
        <end position="232"/>
    </location>
</feature>
<dbReference type="InterPro" id="IPR057678">
    <property type="entry name" value="DUF7918"/>
</dbReference>
<name>A0AA39R741_9LECA</name>